<keyword evidence="2" id="KW-1185">Reference proteome</keyword>
<name>A0AAV2E088_9ROSI</name>
<proteinExistence type="predicted"/>
<dbReference type="EMBL" id="OZ034816">
    <property type="protein sequence ID" value="CAL1378970.1"/>
    <property type="molecule type" value="Genomic_DNA"/>
</dbReference>
<reference evidence="1 2" key="1">
    <citation type="submission" date="2024-04" db="EMBL/GenBank/DDBJ databases">
        <authorList>
            <person name="Fracassetti M."/>
        </authorList>
    </citation>
    <scope>NUCLEOTIDE SEQUENCE [LARGE SCALE GENOMIC DNA]</scope>
</reference>
<evidence type="ECO:0000313" key="2">
    <source>
        <dbReference type="Proteomes" id="UP001497516"/>
    </source>
</evidence>
<organism evidence="1 2">
    <name type="scientific">Linum trigynum</name>
    <dbReference type="NCBI Taxonomy" id="586398"/>
    <lineage>
        <taxon>Eukaryota</taxon>
        <taxon>Viridiplantae</taxon>
        <taxon>Streptophyta</taxon>
        <taxon>Embryophyta</taxon>
        <taxon>Tracheophyta</taxon>
        <taxon>Spermatophyta</taxon>
        <taxon>Magnoliopsida</taxon>
        <taxon>eudicotyledons</taxon>
        <taxon>Gunneridae</taxon>
        <taxon>Pentapetalae</taxon>
        <taxon>rosids</taxon>
        <taxon>fabids</taxon>
        <taxon>Malpighiales</taxon>
        <taxon>Linaceae</taxon>
        <taxon>Linum</taxon>
    </lineage>
</organism>
<protein>
    <submittedName>
        <fullName evidence="1">Uncharacterized protein</fullName>
    </submittedName>
</protein>
<evidence type="ECO:0000313" key="1">
    <source>
        <dbReference type="EMBL" id="CAL1378970.1"/>
    </source>
</evidence>
<dbReference type="AlphaFoldDB" id="A0AAV2E088"/>
<gene>
    <name evidence="1" type="ORF">LTRI10_LOCUS20517</name>
</gene>
<accession>A0AAV2E088</accession>
<dbReference type="Proteomes" id="UP001497516">
    <property type="component" value="Chromosome 3"/>
</dbReference>
<sequence length="294" mass="33684">MGGALSSLFELCIWLGRWLMQTMAILLATILRNQRQCWKASKFGACFPSEDVRMVRCRGGVLMRKPTLDPDCQRDLCAVVHQPDRLIWKRKRSNAFEEYESSYGKLIKRCRLQPLKGWRFWLPPSSELVGDKSCLASASLAYIVKQASKGDAPKHLGCSGSERPLWGGKHQTSALQWPTTSMVPSLHHFAGDVHLISKVRKGAPQSRDTWLIRNRAVGKRFLLDLSWLLRGFRFCPYQHKKLNHNIITLHETPNPSPTRQEEFERQAKRLFRVSTDTLAYIASTLCYVLLSNIF</sequence>